<evidence type="ECO:0000256" key="5">
    <source>
        <dbReference type="ARBA" id="ARBA00022683"/>
    </source>
</evidence>
<dbReference type="GO" id="GO:0008982">
    <property type="term" value="F:protein-N(PI)-phosphohistidine-sugar phosphotransferase activity"/>
    <property type="evidence" value="ECO:0007669"/>
    <property type="project" value="InterPro"/>
</dbReference>
<keyword evidence="2" id="KW-0597">Phosphoprotein</keyword>
<evidence type="ECO:0000256" key="4">
    <source>
        <dbReference type="ARBA" id="ARBA00022679"/>
    </source>
</evidence>
<evidence type="ECO:0000256" key="1">
    <source>
        <dbReference type="ARBA" id="ARBA00022448"/>
    </source>
</evidence>
<keyword evidence="6" id="KW-0418">Kinase</keyword>
<dbReference type="EMBL" id="QXIT01000013">
    <property type="protein sequence ID" value="RIE10805.1"/>
    <property type="molecule type" value="Genomic_DNA"/>
</dbReference>
<dbReference type="GO" id="GO:0009401">
    <property type="term" value="P:phosphoenolpyruvate-dependent sugar phosphotransferase system"/>
    <property type="evidence" value="ECO:0007669"/>
    <property type="project" value="UniProtKB-KW"/>
</dbReference>
<proteinExistence type="predicted"/>
<evidence type="ECO:0000256" key="2">
    <source>
        <dbReference type="ARBA" id="ARBA00022553"/>
    </source>
</evidence>
<dbReference type="InterPro" id="IPR003501">
    <property type="entry name" value="PTS_EIIB_2/3"/>
</dbReference>
<evidence type="ECO:0000313" key="10">
    <source>
        <dbReference type="Proteomes" id="UP000266260"/>
    </source>
</evidence>
<feature type="domain" description="PTS EIIB type-3" evidence="8">
    <location>
        <begin position="1"/>
        <end position="102"/>
    </location>
</feature>
<dbReference type="InterPro" id="IPR036095">
    <property type="entry name" value="PTS_EIIB-like_sf"/>
</dbReference>
<dbReference type="Proteomes" id="UP000266260">
    <property type="component" value="Unassembled WGS sequence"/>
</dbReference>
<keyword evidence="10" id="KW-1185">Reference proteome</keyword>
<dbReference type="GO" id="GO:0016301">
    <property type="term" value="F:kinase activity"/>
    <property type="evidence" value="ECO:0007669"/>
    <property type="project" value="UniProtKB-KW"/>
</dbReference>
<reference evidence="9 10" key="1">
    <citation type="submission" date="2018-09" db="EMBL/GenBank/DDBJ databases">
        <title>Discovery and Ecogenomic Context for Candidatus Cryosericales, a Global Caldiserica Order Active in Thawing Permafrost.</title>
        <authorList>
            <person name="Martinez M.A."/>
            <person name="Woodcroft B.J."/>
            <person name="Ignacio Espinoza J.C."/>
            <person name="Zayed A."/>
            <person name="Singleton C.M."/>
            <person name="Boyd J."/>
            <person name="Li Y.-F."/>
            <person name="Purvine S."/>
            <person name="Maughan H."/>
            <person name="Hodgkins S.B."/>
            <person name="Anderson D."/>
            <person name="Sederholm M."/>
            <person name="Temperton B."/>
            <person name="Saleska S.R."/>
            <person name="Tyson G.W."/>
            <person name="Rich V.I."/>
        </authorList>
    </citation>
    <scope>NUCLEOTIDE SEQUENCE [LARGE SCALE GENOMIC DNA]</scope>
    <source>
        <strain evidence="9 10">SMC6</strain>
    </source>
</reference>
<comment type="caution">
    <text evidence="9">The sequence shown here is derived from an EMBL/GenBank/DDBJ whole genome shotgun (WGS) entry which is preliminary data.</text>
</comment>
<evidence type="ECO:0000256" key="6">
    <source>
        <dbReference type="ARBA" id="ARBA00022777"/>
    </source>
</evidence>
<keyword evidence="4" id="KW-0808">Transferase</keyword>
<accession>A0A398D700</accession>
<dbReference type="CDD" id="cd05564">
    <property type="entry name" value="PTS_IIB_chitobiose_lichenan"/>
    <property type="match status" value="1"/>
</dbReference>
<dbReference type="InterPro" id="IPR051819">
    <property type="entry name" value="PTS_sugar-specific_EIIB"/>
</dbReference>
<dbReference type="PANTHER" id="PTHR34581:SF2">
    <property type="entry name" value="PTS SYSTEM N,N'-DIACETYLCHITOBIOSE-SPECIFIC EIIB COMPONENT"/>
    <property type="match status" value="1"/>
</dbReference>
<keyword evidence="5" id="KW-0598">Phosphotransferase system</keyword>
<dbReference type="Gene3D" id="3.40.50.2300">
    <property type="match status" value="1"/>
</dbReference>
<evidence type="ECO:0000256" key="7">
    <source>
        <dbReference type="PROSITE-ProRule" id="PRU00423"/>
    </source>
</evidence>
<organism evidence="9 10">
    <name type="scientific">Candidatus Cryosericum odellii</name>
    <dbReference type="NCBI Taxonomy" id="2290917"/>
    <lineage>
        <taxon>Bacteria</taxon>
        <taxon>Pseudomonadati</taxon>
        <taxon>Caldisericota/Cryosericota group</taxon>
        <taxon>Candidatus Cryosericota</taxon>
        <taxon>Candidatus Cryosericia</taxon>
        <taxon>Candidatus Cryosericales</taxon>
        <taxon>Candidatus Cryosericaceae</taxon>
        <taxon>Candidatus Cryosericum</taxon>
    </lineage>
</organism>
<dbReference type="InterPro" id="IPR013012">
    <property type="entry name" value="PTS_EIIB_3"/>
</dbReference>
<dbReference type="PROSITE" id="PS51100">
    <property type="entry name" value="PTS_EIIB_TYPE_3"/>
    <property type="match status" value="1"/>
</dbReference>
<feature type="modified residue" description="Phosphocysteine; by EIIA" evidence="7">
    <location>
        <position position="8"/>
    </location>
</feature>
<dbReference type="PANTHER" id="PTHR34581">
    <property type="entry name" value="PTS SYSTEM N,N'-DIACETYLCHITOBIOSE-SPECIFIC EIIB COMPONENT"/>
    <property type="match status" value="1"/>
</dbReference>
<evidence type="ECO:0000259" key="8">
    <source>
        <dbReference type="PROSITE" id="PS51100"/>
    </source>
</evidence>
<dbReference type="SUPFAM" id="SSF52794">
    <property type="entry name" value="PTS system IIB component-like"/>
    <property type="match status" value="1"/>
</dbReference>
<evidence type="ECO:0000313" key="9">
    <source>
        <dbReference type="EMBL" id="RIE10805.1"/>
    </source>
</evidence>
<keyword evidence="1" id="KW-0813">Transport</keyword>
<gene>
    <name evidence="9" type="ORF">SMC6_00510</name>
</gene>
<protein>
    <submittedName>
        <fullName evidence="9">PTS sugar transporter subunit IIB</fullName>
    </submittedName>
</protein>
<keyword evidence="3 9" id="KW-0762">Sugar transport</keyword>
<dbReference type="Pfam" id="PF02302">
    <property type="entry name" value="PTS_IIB"/>
    <property type="match status" value="1"/>
</dbReference>
<dbReference type="RefSeq" id="WP_119175299.1">
    <property type="nucleotide sequence ID" value="NZ_QXIT01000013.1"/>
</dbReference>
<name>A0A398D700_9BACT</name>
<dbReference type="AlphaFoldDB" id="A0A398D700"/>
<sequence length="102" mass="11269">MKKILLFCTAGMSTSMMVTKMREAAKKKEVDVLIDAFPEGEMAKHLDEAAVVLLGPQIRYALNRAKNLCEPRQIPVAVINATDYGMMEGEKVLDQALVLMGK</sequence>
<evidence type="ECO:0000256" key="3">
    <source>
        <dbReference type="ARBA" id="ARBA00022597"/>
    </source>
</evidence>